<feature type="domain" description="Baseplate protein J-like barrel" evidence="2">
    <location>
        <begin position="92"/>
        <end position="160"/>
    </location>
</feature>
<dbReference type="InterPro" id="IPR058530">
    <property type="entry name" value="Baseplate_J-like_C"/>
</dbReference>
<dbReference type="InterPro" id="IPR052399">
    <property type="entry name" value="Phage_Baseplate_Assmbl_Protein"/>
</dbReference>
<name>A0A212L762_9HYPH</name>
<dbReference type="Pfam" id="PF04865">
    <property type="entry name" value="Baseplate_J"/>
    <property type="match status" value="1"/>
</dbReference>
<comment type="similarity">
    <text evidence="1">Belongs to the Mu gp47/PBSX XkdT family.</text>
</comment>
<sequence>MASTSPSINSLARAAWAAIRTYLPGSDAMPKKNTLVVLAKSWGLVLFDVHQRIEWTFRQIFASTADEDVLEKIHGYEENVVRKAASRATGTIAGTADAGESFAAGVRFLSGSLGYVSTAAATADGAGAISFSVRAEVSGASSNLDTGASLTLADPGSYLTLGTEFTTAAGVAGGTDRESLDDYRARILDRKRRPPQGGALSDYEQWAMEVSGVAAAWAARTVNSPGTVTIWVVMDGREDGIPTEDDVAVVQAYIDDLRRIGTDISVVAPVPQAVDITVTGLTPNTESVRSAIADELAALFAPDADGASPRGRMRPGTADEDFTLSRSWIGEAVSQAVGEKRHVLTAPAADLTFAAGQYPVLGTITYA</sequence>
<dbReference type="RefSeq" id="WP_288199454.1">
    <property type="nucleotide sequence ID" value="NZ_LT608334.1"/>
</dbReference>
<evidence type="ECO:0000259" key="3">
    <source>
        <dbReference type="Pfam" id="PF26078"/>
    </source>
</evidence>
<evidence type="ECO:0000313" key="5">
    <source>
        <dbReference type="EMBL" id="SCM73345.1"/>
    </source>
</evidence>
<dbReference type="InterPro" id="IPR006949">
    <property type="entry name" value="Barrel_Baseplate_J-like"/>
</dbReference>
<accession>A0A212L762</accession>
<feature type="domain" description="Baseplate J-like C-terminal" evidence="4">
    <location>
        <begin position="274"/>
        <end position="366"/>
    </location>
</feature>
<dbReference type="Pfam" id="PF26079">
    <property type="entry name" value="Baseplate_J_C"/>
    <property type="match status" value="1"/>
</dbReference>
<dbReference type="EMBL" id="FMJD01000003">
    <property type="protein sequence ID" value="SCM73345.1"/>
    <property type="molecule type" value="Genomic_DNA"/>
</dbReference>
<evidence type="ECO:0000256" key="1">
    <source>
        <dbReference type="ARBA" id="ARBA00038087"/>
    </source>
</evidence>
<protein>
    <submittedName>
        <fullName evidence="5">Baseplate J-like protein</fullName>
    </submittedName>
</protein>
<dbReference type="PANTHER" id="PTHR37829:SF3">
    <property type="entry name" value="PROTEIN JAYE-RELATED"/>
    <property type="match status" value="1"/>
</dbReference>
<proteinExistence type="inferred from homology"/>
<organism evidence="5">
    <name type="scientific">uncultured Pleomorphomonas sp</name>
    <dbReference type="NCBI Taxonomy" id="442121"/>
    <lineage>
        <taxon>Bacteria</taxon>
        <taxon>Pseudomonadati</taxon>
        <taxon>Pseudomonadota</taxon>
        <taxon>Alphaproteobacteria</taxon>
        <taxon>Hyphomicrobiales</taxon>
        <taxon>Pleomorphomonadaceae</taxon>
        <taxon>Pleomorphomonas</taxon>
        <taxon>environmental samples</taxon>
    </lineage>
</organism>
<dbReference type="AlphaFoldDB" id="A0A212L762"/>
<evidence type="ECO:0000259" key="4">
    <source>
        <dbReference type="Pfam" id="PF26079"/>
    </source>
</evidence>
<dbReference type="Pfam" id="PF26078">
    <property type="entry name" value="Baseplate_J_M"/>
    <property type="match status" value="1"/>
</dbReference>
<feature type="domain" description="Baseplate J-like central" evidence="3">
    <location>
        <begin position="195"/>
        <end position="268"/>
    </location>
</feature>
<reference evidence="5" key="1">
    <citation type="submission" date="2016-08" db="EMBL/GenBank/DDBJ databases">
        <authorList>
            <person name="Seilhamer J.J."/>
        </authorList>
    </citation>
    <scope>NUCLEOTIDE SEQUENCE</scope>
    <source>
        <strain evidence="5">86</strain>
    </source>
</reference>
<evidence type="ECO:0000259" key="2">
    <source>
        <dbReference type="Pfam" id="PF04865"/>
    </source>
</evidence>
<dbReference type="InterPro" id="IPR058531">
    <property type="entry name" value="Baseplate_J_M"/>
</dbReference>
<gene>
    <name evidence="5" type="ORF">KL86PLE_110030</name>
</gene>
<dbReference type="PANTHER" id="PTHR37829">
    <property type="entry name" value="PHAGE-LIKE ELEMENT PBSX PROTEIN XKDT"/>
    <property type="match status" value="1"/>
</dbReference>